<dbReference type="AlphaFoldDB" id="A0A9R1WX95"/>
<protein>
    <recommendedName>
        <fullName evidence="4">SWIM-type domain-containing protein</fullName>
    </recommendedName>
</protein>
<proteinExistence type="predicted"/>
<evidence type="ECO:0000313" key="2">
    <source>
        <dbReference type="EMBL" id="KAJ0189984.1"/>
    </source>
</evidence>
<keyword evidence="1" id="KW-0812">Transmembrane</keyword>
<keyword evidence="1" id="KW-1133">Transmembrane helix</keyword>
<evidence type="ECO:0008006" key="4">
    <source>
        <dbReference type="Google" id="ProtNLM"/>
    </source>
</evidence>
<keyword evidence="1" id="KW-0472">Membrane</keyword>
<dbReference type="PANTHER" id="PTHR31973:SF187">
    <property type="entry name" value="MUTATOR TRANSPOSASE MUDRA PROTEIN"/>
    <property type="match status" value="1"/>
</dbReference>
<comment type="caution">
    <text evidence="2">The sequence shown here is derived from an EMBL/GenBank/DDBJ whole genome shotgun (WGS) entry which is preliminary data.</text>
</comment>
<dbReference type="EMBL" id="NBSK02000008">
    <property type="protein sequence ID" value="KAJ0189984.1"/>
    <property type="molecule type" value="Genomic_DNA"/>
</dbReference>
<name>A0A9R1WX95_LACSA</name>
<keyword evidence="3" id="KW-1185">Reference proteome</keyword>
<gene>
    <name evidence="2" type="ORF">LSAT_V11C800391450</name>
</gene>
<accession>A0A9R1WX95</accession>
<evidence type="ECO:0000256" key="1">
    <source>
        <dbReference type="SAM" id="Phobius"/>
    </source>
</evidence>
<feature type="transmembrane region" description="Helical" evidence="1">
    <location>
        <begin position="47"/>
        <end position="68"/>
    </location>
</feature>
<reference evidence="2 3" key="1">
    <citation type="journal article" date="2017" name="Nat. Commun.">
        <title>Genome assembly with in vitro proximity ligation data and whole-genome triplication in lettuce.</title>
        <authorList>
            <person name="Reyes-Chin-Wo S."/>
            <person name="Wang Z."/>
            <person name="Yang X."/>
            <person name="Kozik A."/>
            <person name="Arikit S."/>
            <person name="Song C."/>
            <person name="Xia L."/>
            <person name="Froenicke L."/>
            <person name="Lavelle D.O."/>
            <person name="Truco M.J."/>
            <person name="Xia R."/>
            <person name="Zhu S."/>
            <person name="Xu C."/>
            <person name="Xu H."/>
            <person name="Xu X."/>
            <person name="Cox K."/>
            <person name="Korf I."/>
            <person name="Meyers B.C."/>
            <person name="Michelmore R.W."/>
        </authorList>
    </citation>
    <scope>NUCLEOTIDE SEQUENCE [LARGE SCALE GENOMIC DNA]</scope>
    <source>
        <strain evidence="3">cv. Salinas</strain>
        <tissue evidence="2">Seedlings</tissue>
    </source>
</reference>
<dbReference type="PANTHER" id="PTHR31973">
    <property type="entry name" value="POLYPROTEIN, PUTATIVE-RELATED"/>
    <property type="match status" value="1"/>
</dbReference>
<organism evidence="2 3">
    <name type="scientific">Lactuca sativa</name>
    <name type="common">Garden lettuce</name>
    <dbReference type="NCBI Taxonomy" id="4236"/>
    <lineage>
        <taxon>Eukaryota</taxon>
        <taxon>Viridiplantae</taxon>
        <taxon>Streptophyta</taxon>
        <taxon>Embryophyta</taxon>
        <taxon>Tracheophyta</taxon>
        <taxon>Spermatophyta</taxon>
        <taxon>Magnoliopsida</taxon>
        <taxon>eudicotyledons</taxon>
        <taxon>Gunneridae</taxon>
        <taxon>Pentapetalae</taxon>
        <taxon>asterids</taxon>
        <taxon>campanulids</taxon>
        <taxon>Asterales</taxon>
        <taxon>Asteraceae</taxon>
        <taxon>Cichorioideae</taxon>
        <taxon>Cichorieae</taxon>
        <taxon>Lactucinae</taxon>
        <taxon>Lactuca</taxon>
    </lineage>
</organism>
<evidence type="ECO:0000313" key="3">
    <source>
        <dbReference type="Proteomes" id="UP000235145"/>
    </source>
</evidence>
<dbReference type="Proteomes" id="UP000235145">
    <property type="component" value="Unassembled WGS sequence"/>
</dbReference>
<sequence length="324" mass="37149">MNFYDTEHEESFNNLLVYLHNLRRTNLLTHTHIKKDLMDRFQSCFLAIRWVVHVFINCFLPVIFIGSVRLRGDYLKTMFVAVAKDGNNLTFPIAFGMTVENNLVSCTWFLMSLGQGSLVAFISNMDNVDSSCIDHVSTYSYHGYTCKSAHRYLRTRVGSGRSLETLLWITLKAYTIRDAREVLTNIGHPKWARAYVPIIHWNVLDMEVPQFFLVLSLNQCNVPVITLIKGIREYMQHTFVEQSLIADLNGHTCSCGKWRSLGITCGRAIATACHSNMHELVDMVQVFYHADVFQLVYQTQTVHPVPPPSEWEIPDPLMAVLLPM</sequence>